<protein>
    <submittedName>
        <fullName evidence="1">Uncharacterized protein</fullName>
    </submittedName>
</protein>
<organism evidence="1">
    <name type="scientific">marine sediment metagenome</name>
    <dbReference type="NCBI Taxonomy" id="412755"/>
    <lineage>
        <taxon>unclassified sequences</taxon>
        <taxon>metagenomes</taxon>
        <taxon>ecological metagenomes</taxon>
    </lineage>
</organism>
<proteinExistence type="predicted"/>
<dbReference type="AlphaFoldDB" id="A0A0F9CKC0"/>
<evidence type="ECO:0000313" key="1">
    <source>
        <dbReference type="EMBL" id="KKK97081.1"/>
    </source>
</evidence>
<name>A0A0F9CKC0_9ZZZZ</name>
<comment type="caution">
    <text evidence="1">The sequence shown here is derived from an EMBL/GenBank/DDBJ whole genome shotgun (WGS) entry which is preliminary data.</text>
</comment>
<reference evidence="1" key="1">
    <citation type="journal article" date="2015" name="Nature">
        <title>Complex archaea that bridge the gap between prokaryotes and eukaryotes.</title>
        <authorList>
            <person name="Spang A."/>
            <person name="Saw J.H."/>
            <person name="Jorgensen S.L."/>
            <person name="Zaremba-Niedzwiedzka K."/>
            <person name="Martijn J."/>
            <person name="Lind A.E."/>
            <person name="van Eijk R."/>
            <person name="Schleper C."/>
            <person name="Guy L."/>
            <person name="Ettema T.J."/>
        </authorList>
    </citation>
    <scope>NUCLEOTIDE SEQUENCE</scope>
</reference>
<accession>A0A0F9CKC0</accession>
<sequence>MKQMCEECRKMCEVEKRVQSLKDTQKYLDMLLELREQFDRLDRALHSK</sequence>
<gene>
    <name evidence="1" type="ORF">LCGC14_2656340</name>
</gene>
<dbReference type="EMBL" id="LAZR01046205">
    <property type="protein sequence ID" value="KKK97081.1"/>
    <property type="molecule type" value="Genomic_DNA"/>
</dbReference>